<dbReference type="PANTHER" id="PTHR46101:SF2">
    <property type="entry name" value="SERINE DECARBOXYLASE"/>
    <property type="match status" value="1"/>
</dbReference>
<feature type="compositionally biased region" description="Basic and acidic residues" evidence="3">
    <location>
        <begin position="873"/>
        <end position="885"/>
    </location>
</feature>
<proteinExistence type="inferred from homology"/>
<evidence type="ECO:0000256" key="3">
    <source>
        <dbReference type="SAM" id="MobiDB-lite"/>
    </source>
</evidence>
<evidence type="ECO:0008006" key="6">
    <source>
        <dbReference type="Google" id="ProtNLM"/>
    </source>
</evidence>
<dbReference type="InterPro" id="IPR015424">
    <property type="entry name" value="PyrdxlP-dep_Trfase"/>
</dbReference>
<protein>
    <recommendedName>
        <fullName evidence="6">Histidine decarboxylase</fullName>
    </recommendedName>
</protein>
<dbReference type="InterPro" id="IPR015421">
    <property type="entry name" value="PyrdxlP-dep_Trfase_major"/>
</dbReference>
<keyword evidence="2" id="KW-0456">Lyase</keyword>
<evidence type="ECO:0000256" key="2">
    <source>
        <dbReference type="ARBA" id="ARBA00022793"/>
    </source>
</evidence>
<comment type="caution">
    <text evidence="4">The sequence shown here is derived from an EMBL/GenBank/DDBJ whole genome shotgun (WGS) entry which is preliminary data.</text>
</comment>
<keyword evidence="2" id="KW-0210">Decarboxylase</keyword>
<dbReference type="PANTHER" id="PTHR46101">
    <property type="match status" value="1"/>
</dbReference>
<reference evidence="4 5" key="1">
    <citation type="submission" date="2024-02" db="EMBL/GenBank/DDBJ databases">
        <title>De novo assembly and annotation of 12 fungi associated with fruit tree decline syndrome in Ontario, Canada.</title>
        <authorList>
            <person name="Sulman M."/>
            <person name="Ellouze W."/>
            <person name="Ilyukhin E."/>
        </authorList>
    </citation>
    <scope>NUCLEOTIDE SEQUENCE [LARGE SCALE GENOMIC DNA]</scope>
    <source>
        <strain evidence="4 5">M11/M66-122</strain>
    </source>
</reference>
<dbReference type="Gene3D" id="3.40.640.10">
    <property type="entry name" value="Type I PLP-dependent aspartate aminotransferase-like (Major domain)"/>
    <property type="match status" value="2"/>
</dbReference>
<feature type="region of interest" description="Disordered" evidence="3">
    <location>
        <begin position="862"/>
        <end position="892"/>
    </location>
</feature>
<dbReference type="GO" id="GO:0016831">
    <property type="term" value="F:carboxy-lyase activity"/>
    <property type="evidence" value="ECO:0007669"/>
    <property type="project" value="UniProtKB-KW"/>
</dbReference>
<evidence type="ECO:0000313" key="4">
    <source>
        <dbReference type="EMBL" id="KAK7744297.1"/>
    </source>
</evidence>
<accession>A0AAN9UCW9</accession>
<dbReference type="AlphaFoldDB" id="A0AAN9UCW9"/>
<keyword evidence="5" id="KW-1185">Reference proteome</keyword>
<gene>
    <name evidence="4" type="ORF">SLS62_010255</name>
</gene>
<feature type="region of interest" description="Disordered" evidence="3">
    <location>
        <begin position="49"/>
        <end position="69"/>
    </location>
</feature>
<comment type="similarity">
    <text evidence="1">Belongs to the group II decarboxylase family.</text>
</comment>
<evidence type="ECO:0000256" key="1">
    <source>
        <dbReference type="ARBA" id="ARBA00009533"/>
    </source>
</evidence>
<sequence length="1125" mass="122483">MMLLHDSTVLVEDLEKEVFISELDDVPGLPLSLDGYSLEGLKSSFSTTETELSIPKSESHDSGDSVEPPTQFETIQQTFQNAQSQWIDDPIISQWRDPNHRIHQVLSKVNALHHTWSSIPNSPFSPAASMPNRQIGRILAEVGLPWHNNQINMPDEVDTSWPFHFKSFEREVIQAKGTRVGDPAASGYVCNYSEANLYCIRALQQELREKCPTRKPLVVFDRFNAELLQSAKVFFGLELYHVDLSQGKEKVLRDVMVATCDGIRPIIFAATLGNASGESDDLGTIREISGVLHLLLHVDASRNFDYVTTMPEDRRRQLGCARLALGMKPLDRPIQTYDGSIIASTIVAGGLNLDASAPAVALKPASLGGKHARVAYTRASDSTLAGSRDAVSVLWLALQEFRFGESGYRAVYQRCAELRAELIRVLRLAGVTAIAPTTTLDVVIKTSSVDQNERLIGLVGSLTERGEVILTIQPGVTPEDVNSVIAIMSSSTDHPHGIVSNIRSNDNSISNFPLSEGIIDDLRATVESWKTATRSAAGYPFHMGSLSALGPIIGRFLDTPIPQDWVQERSAEILRARIEAFGCCKDQSVFQGAFTNGSTMGNRVGIHVALAHFPGAFVYFSSESHYSVAKTLRDCDELTNRWGDHQATTTTMTNGRSRERRRTSPRYAQIPCYADGSMSVEALVRQAAADKQRWCMERGGEGGEEFRVVLFANMGTTFVGARDDIVRIRDALRTEAGIKISYIHVDGALDFGFDSCGITLGPPPGFSGEGKGTPTSNAMAVQGITLSHHKAMGGTVSGEVLCYSPGGELASLVSPVEPRIVFETWLYGQVYTPADAAAMLAYCRANAARLIRGLEALGVATKTKAKTPQQNENNREGEGESKGEGEGEIQQEQQQMIVVLERPPAWIIEEFSLRPEGDWVHFIPMPHVSAETVDFFVERIAAVDRQCGVAFGYVAPLLSAAFAPARPEPVTLNRVHCCSRGIQAEEIVRRAAAAAAPLRLRSSGAGTAAVLLGEKGEHLLARSSSGSDDGIGGIVKVCLRGSVSIAVTSGSNNDNDGDNGHLQAVFLAESMRDMSIRVGPIMLASCHVRSAQSTVDIAKQLWGFMARHMHARLQLDELSYSVYLF</sequence>
<name>A0AAN9UCW9_9PEZI</name>
<dbReference type="Proteomes" id="UP001320420">
    <property type="component" value="Unassembled WGS sequence"/>
</dbReference>
<evidence type="ECO:0000313" key="5">
    <source>
        <dbReference type="Proteomes" id="UP001320420"/>
    </source>
</evidence>
<organism evidence="4 5">
    <name type="scientific">Diatrype stigma</name>
    <dbReference type="NCBI Taxonomy" id="117547"/>
    <lineage>
        <taxon>Eukaryota</taxon>
        <taxon>Fungi</taxon>
        <taxon>Dikarya</taxon>
        <taxon>Ascomycota</taxon>
        <taxon>Pezizomycotina</taxon>
        <taxon>Sordariomycetes</taxon>
        <taxon>Xylariomycetidae</taxon>
        <taxon>Xylariales</taxon>
        <taxon>Diatrypaceae</taxon>
        <taxon>Diatrype</taxon>
    </lineage>
</organism>
<dbReference type="EMBL" id="JAKJXP020000123">
    <property type="protein sequence ID" value="KAK7744297.1"/>
    <property type="molecule type" value="Genomic_DNA"/>
</dbReference>
<dbReference type="InterPro" id="IPR051151">
    <property type="entry name" value="Group_II_Decarboxylase"/>
</dbReference>
<dbReference type="SUPFAM" id="SSF53383">
    <property type="entry name" value="PLP-dependent transferases"/>
    <property type="match status" value="2"/>
</dbReference>